<organism evidence="1 2">
    <name type="scientific">Sphingobacterium haloxyli</name>
    <dbReference type="NCBI Taxonomy" id="2100533"/>
    <lineage>
        <taxon>Bacteria</taxon>
        <taxon>Pseudomonadati</taxon>
        <taxon>Bacteroidota</taxon>
        <taxon>Sphingobacteriia</taxon>
        <taxon>Sphingobacteriales</taxon>
        <taxon>Sphingobacteriaceae</taxon>
        <taxon>Sphingobacterium</taxon>
    </lineage>
</organism>
<dbReference type="AlphaFoldDB" id="A0A2S9J8L8"/>
<comment type="caution">
    <text evidence="1">The sequence shown here is derived from an EMBL/GenBank/DDBJ whole genome shotgun (WGS) entry which is preliminary data.</text>
</comment>
<protein>
    <submittedName>
        <fullName evidence="1">ABC transporter ATPase</fullName>
    </submittedName>
</protein>
<gene>
    <name evidence="1" type="ORF">C5745_00220</name>
</gene>
<keyword evidence="2" id="KW-1185">Reference proteome</keyword>
<dbReference type="EMBL" id="PVBQ01000001">
    <property type="protein sequence ID" value="PRD49112.1"/>
    <property type="molecule type" value="Genomic_DNA"/>
</dbReference>
<reference evidence="1 2" key="1">
    <citation type="submission" date="2018-02" db="EMBL/GenBank/DDBJ databases">
        <title>The draft genome of Sphingobacterium sp. 5JN-11.</title>
        <authorList>
            <person name="Liu L."/>
            <person name="Li L."/>
            <person name="Liang L."/>
            <person name="Zhang X."/>
            <person name="Wang T."/>
        </authorList>
    </citation>
    <scope>NUCLEOTIDE SEQUENCE [LARGE SCALE GENOMIC DNA]</scope>
    <source>
        <strain evidence="1 2">5JN-11</strain>
    </source>
</reference>
<evidence type="ECO:0000313" key="2">
    <source>
        <dbReference type="Proteomes" id="UP000239711"/>
    </source>
</evidence>
<proteinExistence type="predicted"/>
<dbReference type="Proteomes" id="UP000239711">
    <property type="component" value="Unassembled WGS sequence"/>
</dbReference>
<dbReference type="OrthoDB" id="978691at2"/>
<accession>A0A2S9J8L8</accession>
<sequence length="154" mass="18238">MQRVWIYQSNRFFETEEVQKIEQILEEFVQQWTAHGSQLAGSYEIRYSLFIILKVDEEKAMVTGCSIDKSVHLLKKIEQELGISLFDRLQLAYRREANAPIQVVSQENFRELLRTGEIDHDRVVVFNNMITSVQELDMKWEVPMKDSWHGKVFL</sequence>
<name>A0A2S9J8L8_9SPHI</name>
<dbReference type="RefSeq" id="WP_105714952.1">
    <property type="nucleotide sequence ID" value="NZ_PVBQ01000001.1"/>
</dbReference>
<evidence type="ECO:0000313" key="1">
    <source>
        <dbReference type="EMBL" id="PRD49112.1"/>
    </source>
</evidence>